<dbReference type="CDD" id="cd03049">
    <property type="entry name" value="GST_N_3"/>
    <property type="match status" value="1"/>
</dbReference>
<keyword evidence="3" id="KW-1185">Reference proteome</keyword>
<dbReference type="EMBL" id="LWQU01000124">
    <property type="protein sequence ID" value="OAN53804.1"/>
    <property type="molecule type" value="Genomic_DNA"/>
</dbReference>
<proteinExistence type="predicted"/>
<gene>
    <name evidence="2" type="ORF">A6A05_09510</name>
</gene>
<organism evidence="2 3">
    <name type="scientific">Magnetospirillum moscoviense</name>
    <dbReference type="NCBI Taxonomy" id="1437059"/>
    <lineage>
        <taxon>Bacteria</taxon>
        <taxon>Pseudomonadati</taxon>
        <taxon>Pseudomonadota</taxon>
        <taxon>Alphaproteobacteria</taxon>
        <taxon>Rhodospirillales</taxon>
        <taxon>Rhodospirillaceae</taxon>
        <taxon>Magnetospirillum</taxon>
    </lineage>
</organism>
<accession>A0A178MUC9</accession>
<dbReference type="InterPro" id="IPR050983">
    <property type="entry name" value="GST_Omega/HSP26"/>
</dbReference>
<dbReference type="InterPro" id="IPR004045">
    <property type="entry name" value="Glutathione_S-Trfase_N"/>
</dbReference>
<name>A0A178MUC9_9PROT</name>
<dbReference type="STRING" id="1437059.A6A05_09510"/>
<keyword evidence="2" id="KW-0808">Transferase</keyword>
<dbReference type="Pfam" id="PF13410">
    <property type="entry name" value="GST_C_2"/>
    <property type="match status" value="1"/>
</dbReference>
<protein>
    <submittedName>
        <fullName evidence="2">Glutathione S-transferase</fullName>
    </submittedName>
</protein>
<dbReference type="CDD" id="cd03205">
    <property type="entry name" value="GST_C_6"/>
    <property type="match status" value="1"/>
</dbReference>
<comment type="caution">
    <text evidence="2">The sequence shown here is derived from an EMBL/GenBank/DDBJ whole genome shotgun (WGS) entry which is preliminary data.</text>
</comment>
<evidence type="ECO:0000259" key="1">
    <source>
        <dbReference type="PROSITE" id="PS50404"/>
    </source>
</evidence>
<dbReference type="InterPro" id="IPR036282">
    <property type="entry name" value="Glutathione-S-Trfase_C_sf"/>
</dbReference>
<dbReference type="SUPFAM" id="SSF47616">
    <property type="entry name" value="GST C-terminal domain-like"/>
    <property type="match status" value="1"/>
</dbReference>
<dbReference type="SFLD" id="SFLDS00019">
    <property type="entry name" value="Glutathione_Transferase_(cytos"/>
    <property type="match status" value="1"/>
</dbReference>
<dbReference type="PROSITE" id="PS50404">
    <property type="entry name" value="GST_NTER"/>
    <property type="match status" value="1"/>
</dbReference>
<dbReference type="OrthoDB" id="9795329at2"/>
<dbReference type="SUPFAM" id="SSF52833">
    <property type="entry name" value="Thioredoxin-like"/>
    <property type="match status" value="1"/>
</dbReference>
<dbReference type="InterPro" id="IPR040079">
    <property type="entry name" value="Glutathione_S-Trfase"/>
</dbReference>
<dbReference type="Proteomes" id="UP000078543">
    <property type="component" value="Unassembled WGS sequence"/>
</dbReference>
<evidence type="ECO:0000313" key="2">
    <source>
        <dbReference type="EMBL" id="OAN53804.1"/>
    </source>
</evidence>
<sequence length="201" mass="22834">MKLRYSHTSPYARKVWMTLIECGLDHRVEMVPTNAWASEADLTADNPLSKVPALILEDGQALYDSPVICEYLDSLHTGHKLFPADGQERWRQLKIQALADGILDAAVAIRVEETLRPEDKRWSGWIDRQKAAITRSLDHLEKDIGHWSSVFLIGPLTVVATLGYLDFRGAVGDWRAGRPHLAHWYATTHNRRSVQETEPKE</sequence>
<dbReference type="AlphaFoldDB" id="A0A178MUC9"/>
<evidence type="ECO:0000313" key="3">
    <source>
        <dbReference type="Proteomes" id="UP000078543"/>
    </source>
</evidence>
<feature type="domain" description="GST N-terminal" evidence="1">
    <location>
        <begin position="1"/>
        <end position="80"/>
    </location>
</feature>
<dbReference type="InterPro" id="IPR036249">
    <property type="entry name" value="Thioredoxin-like_sf"/>
</dbReference>
<dbReference type="Pfam" id="PF13409">
    <property type="entry name" value="GST_N_2"/>
    <property type="match status" value="1"/>
</dbReference>
<dbReference type="PANTHER" id="PTHR43968:SF6">
    <property type="entry name" value="GLUTATHIONE S-TRANSFERASE OMEGA"/>
    <property type="match status" value="1"/>
</dbReference>
<dbReference type="GO" id="GO:0005737">
    <property type="term" value="C:cytoplasm"/>
    <property type="evidence" value="ECO:0007669"/>
    <property type="project" value="TreeGrafter"/>
</dbReference>
<reference evidence="2 3" key="1">
    <citation type="submission" date="2016-04" db="EMBL/GenBank/DDBJ databases">
        <title>Draft genome sequence of freshwater magnetotactic bacteria Magnetospirillum marisnigri SP-1 and Magnetospirillum moscoviense BB-1.</title>
        <authorList>
            <person name="Koziaeva V."/>
            <person name="Dziuba M.V."/>
            <person name="Ivanov T.M."/>
            <person name="Kuznetsov B."/>
            <person name="Grouzdev D.S."/>
        </authorList>
    </citation>
    <scope>NUCLEOTIDE SEQUENCE [LARGE SCALE GENOMIC DNA]</scope>
    <source>
        <strain evidence="2 3">BB-1</strain>
    </source>
</reference>
<dbReference type="Gene3D" id="3.40.30.10">
    <property type="entry name" value="Glutaredoxin"/>
    <property type="match status" value="1"/>
</dbReference>
<dbReference type="GO" id="GO:0016740">
    <property type="term" value="F:transferase activity"/>
    <property type="evidence" value="ECO:0007669"/>
    <property type="project" value="UniProtKB-KW"/>
</dbReference>
<dbReference type="Gene3D" id="1.20.1050.10">
    <property type="match status" value="1"/>
</dbReference>
<dbReference type="PANTHER" id="PTHR43968">
    <property type="match status" value="1"/>
</dbReference>